<evidence type="ECO:0000313" key="3">
    <source>
        <dbReference type="EMBL" id="SYZ78141.1"/>
    </source>
</evidence>
<sequence length="406" mass="44341">MITGASSGISAQFLNPAPSSATKADGLIFDSVLSGMIKGKEPVILIQAEPPVPAETEDSQESTDQEATEQGYLNLYPYRILQDGKAAVSVRNVPTDKESDQTGTWLVSVAEKQQVITGKLGYAAPTETPARPEAFEVFEARARIEQLPLSDAAITTSASGSQEDEQASIPESIEISEHGEKRHYPTTVDMRKQQVDFNSAEPENLFEQEAKNNLIADEEHNLDLPEAAGKTPTVNENKALMNQGPVIRELAAETVFEHKPSKVTASHIEDIQKTIEMQIEKTPVLGTTVVKILLTPDNLGDIHVQLIKTKDSITAVLHVQDAETKGLLEDQLPLLMEPFKHNVSESPLTLTVVADPSLAYSFSEGADPGHRKMERQESRKRTSKEKTETKKNPTTKQSSRGLSVLA</sequence>
<evidence type="ECO:0000259" key="2">
    <source>
        <dbReference type="Pfam" id="PF02120"/>
    </source>
</evidence>
<feature type="compositionally biased region" description="Basic and acidic residues" evidence="1">
    <location>
        <begin position="175"/>
        <end position="186"/>
    </location>
</feature>
<keyword evidence="3" id="KW-0966">Cell projection</keyword>
<name>A0A383TFC1_9LACT</name>
<evidence type="ECO:0000256" key="1">
    <source>
        <dbReference type="SAM" id="MobiDB-lite"/>
    </source>
</evidence>
<accession>A0A383TFC1</accession>
<proteinExistence type="predicted"/>
<dbReference type="Pfam" id="PF02120">
    <property type="entry name" value="Flg_hook"/>
    <property type="match status" value="1"/>
</dbReference>
<dbReference type="InterPro" id="IPR021136">
    <property type="entry name" value="Flagellar_hook_control-like_C"/>
</dbReference>
<feature type="domain" description="Flagellar hook-length control protein-like C-terminal" evidence="2">
    <location>
        <begin position="286"/>
        <end position="337"/>
    </location>
</feature>
<dbReference type="OrthoDB" id="2168499at2"/>
<feature type="compositionally biased region" description="Polar residues" evidence="1">
    <location>
        <begin position="392"/>
        <end position="406"/>
    </location>
</feature>
<protein>
    <submittedName>
        <fullName evidence="3">Flagellar hook-length control protein flik</fullName>
    </submittedName>
</protein>
<dbReference type="AlphaFoldDB" id="A0A383TFC1"/>
<feature type="compositionally biased region" description="Basic and acidic residues" evidence="1">
    <location>
        <begin position="367"/>
        <end position="391"/>
    </location>
</feature>
<keyword evidence="3" id="KW-0282">Flagellum</keyword>
<dbReference type="InterPro" id="IPR038610">
    <property type="entry name" value="FliK-like_C_sf"/>
</dbReference>
<gene>
    <name evidence="3" type="ORF">TART1_0919</name>
</gene>
<dbReference type="Gene3D" id="3.30.750.140">
    <property type="match status" value="1"/>
</dbReference>
<dbReference type="Proteomes" id="UP000262072">
    <property type="component" value="Unassembled WGS sequence"/>
</dbReference>
<dbReference type="EMBL" id="UNRR01000012">
    <property type="protein sequence ID" value="SYZ78141.1"/>
    <property type="molecule type" value="Genomic_DNA"/>
</dbReference>
<evidence type="ECO:0000313" key="4">
    <source>
        <dbReference type="Proteomes" id="UP000262072"/>
    </source>
</evidence>
<feature type="region of interest" description="Disordered" evidence="1">
    <location>
        <begin position="155"/>
        <end position="186"/>
    </location>
</feature>
<dbReference type="RefSeq" id="WP_119092787.1">
    <property type="nucleotide sequence ID" value="NZ_UNRR01000012.1"/>
</dbReference>
<keyword evidence="3" id="KW-0969">Cilium</keyword>
<organism evidence="3 4">
    <name type="scientific">Trichococcus shcherbakoviae</name>
    <dbReference type="NCBI Taxonomy" id="2094020"/>
    <lineage>
        <taxon>Bacteria</taxon>
        <taxon>Bacillati</taxon>
        <taxon>Bacillota</taxon>
        <taxon>Bacilli</taxon>
        <taxon>Lactobacillales</taxon>
        <taxon>Carnobacteriaceae</taxon>
        <taxon>Trichococcus</taxon>
    </lineage>
</organism>
<feature type="region of interest" description="Disordered" evidence="1">
    <location>
        <begin position="361"/>
        <end position="406"/>
    </location>
</feature>
<reference evidence="4" key="1">
    <citation type="submission" date="2018-05" db="EMBL/GenBank/DDBJ databases">
        <authorList>
            <person name="Strepis N."/>
        </authorList>
    </citation>
    <scope>NUCLEOTIDE SEQUENCE [LARGE SCALE GENOMIC DNA]</scope>
</reference>